<dbReference type="Pfam" id="PF00440">
    <property type="entry name" value="TetR_N"/>
    <property type="match status" value="1"/>
</dbReference>
<dbReference type="RefSeq" id="WP_188530856.1">
    <property type="nucleotide sequence ID" value="NZ_BMGR01000005.1"/>
</dbReference>
<dbReference type="PANTHER" id="PTHR43479">
    <property type="entry name" value="ACREF/ENVCD OPERON REPRESSOR-RELATED"/>
    <property type="match status" value="1"/>
</dbReference>
<feature type="domain" description="HTH tetR-type" evidence="3">
    <location>
        <begin position="13"/>
        <end position="73"/>
    </location>
</feature>
<reference evidence="4" key="1">
    <citation type="journal article" date="2014" name="Int. J. Syst. Evol. Microbiol.">
        <title>Complete genome sequence of Corynebacterium casei LMG S-19264T (=DSM 44701T), isolated from a smear-ripened cheese.</title>
        <authorList>
            <consortium name="US DOE Joint Genome Institute (JGI-PGF)"/>
            <person name="Walter F."/>
            <person name="Albersmeier A."/>
            <person name="Kalinowski J."/>
            <person name="Ruckert C."/>
        </authorList>
    </citation>
    <scope>NUCLEOTIDE SEQUENCE</scope>
    <source>
        <strain evidence="4">CGMCC 1.12987</strain>
    </source>
</reference>
<dbReference type="PROSITE" id="PS50977">
    <property type="entry name" value="HTH_TETR_2"/>
    <property type="match status" value="1"/>
</dbReference>
<gene>
    <name evidence="4" type="primary">ydgC</name>
    <name evidence="4" type="ORF">GCM10010916_19490</name>
</gene>
<evidence type="ECO:0000256" key="1">
    <source>
        <dbReference type="ARBA" id="ARBA00023125"/>
    </source>
</evidence>
<evidence type="ECO:0000256" key="2">
    <source>
        <dbReference type="PROSITE-ProRule" id="PRU00335"/>
    </source>
</evidence>
<dbReference type="EMBL" id="BMGR01000005">
    <property type="protein sequence ID" value="GGG02417.1"/>
    <property type="molecule type" value="Genomic_DNA"/>
</dbReference>
<dbReference type="PANTHER" id="PTHR43479:SF8">
    <property type="entry name" value="TRANSCRIPTIONAL REGULATOR, TETR FAMILY"/>
    <property type="match status" value="1"/>
</dbReference>
<evidence type="ECO:0000313" key="4">
    <source>
        <dbReference type="EMBL" id="GGG02417.1"/>
    </source>
</evidence>
<dbReference type="InterPro" id="IPR036271">
    <property type="entry name" value="Tet_transcr_reg_TetR-rel_C_sf"/>
</dbReference>
<evidence type="ECO:0000313" key="5">
    <source>
        <dbReference type="Proteomes" id="UP000644756"/>
    </source>
</evidence>
<evidence type="ECO:0000259" key="3">
    <source>
        <dbReference type="PROSITE" id="PS50977"/>
    </source>
</evidence>
<dbReference type="Gene3D" id="1.10.10.60">
    <property type="entry name" value="Homeodomain-like"/>
    <property type="match status" value="1"/>
</dbReference>
<dbReference type="AlphaFoldDB" id="A0A917CWQ4"/>
<accession>A0A917CWQ4</accession>
<dbReference type="Proteomes" id="UP000644756">
    <property type="component" value="Unassembled WGS sequence"/>
</dbReference>
<keyword evidence="5" id="KW-1185">Reference proteome</keyword>
<dbReference type="Gene3D" id="1.10.357.10">
    <property type="entry name" value="Tetracycline Repressor, domain 2"/>
    <property type="match status" value="1"/>
</dbReference>
<sequence>MGQRGRKKGAIGEESRTLLLKIAADEFAHQGYYETKVSTIVSRAGLTQPAFYLYFQSKEVILQELVERFRTKLFDLTHKSRLAPGTEIETIHQRIAVGITTVFRFLQEEPNLTRIGFIVAPEAEEIKKQLVALIKENLISEQKDGFFHDHLDMDIVAESIVGVIERLTFTKLLNGLKDPESLANDIVRLLLYGMLVD</sequence>
<dbReference type="InterPro" id="IPR001647">
    <property type="entry name" value="HTH_TetR"/>
</dbReference>
<keyword evidence="1 2" id="KW-0238">DNA-binding</keyword>
<organism evidence="4 5">
    <name type="scientific">Paenibacillus abyssi</name>
    <dbReference type="NCBI Taxonomy" id="1340531"/>
    <lineage>
        <taxon>Bacteria</taxon>
        <taxon>Bacillati</taxon>
        <taxon>Bacillota</taxon>
        <taxon>Bacilli</taxon>
        <taxon>Bacillales</taxon>
        <taxon>Paenibacillaceae</taxon>
        <taxon>Paenibacillus</taxon>
    </lineage>
</organism>
<dbReference type="InterPro" id="IPR050624">
    <property type="entry name" value="HTH-type_Tx_Regulator"/>
</dbReference>
<proteinExistence type="predicted"/>
<dbReference type="SUPFAM" id="SSF46689">
    <property type="entry name" value="Homeodomain-like"/>
    <property type="match status" value="1"/>
</dbReference>
<dbReference type="PRINTS" id="PR00455">
    <property type="entry name" value="HTHTETR"/>
</dbReference>
<dbReference type="SUPFAM" id="SSF48498">
    <property type="entry name" value="Tetracyclin repressor-like, C-terminal domain"/>
    <property type="match status" value="1"/>
</dbReference>
<protein>
    <submittedName>
        <fullName evidence="4">HTH-type transcriptional regulator YdgC</fullName>
    </submittedName>
</protein>
<dbReference type="GO" id="GO:0003677">
    <property type="term" value="F:DNA binding"/>
    <property type="evidence" value="ECO:0007669"/>
    <property type="project" value="UniProtKB-UniRule"/>
</dbReference>
<reference evidence="4" key="2">
    <citation type="submission" date="2020-09" db="EMBL/GenBank/DDBJ databases">
        <authorList>
            <person name="Sun Q."/>
            <person name="Zhou Y."/>
        </authorList>
    </citation>
    <scope>NUCLEOTIDE SEQUENCE</scope>
    <source>
        <strain evidence="4">CGMCC 1.12987</strain>
    </source>
</reference>
<comment type="caution">
    <text evidence="4">The sequence shown here is derived from an EMBL/GenBank/DDBJ whole genome shotgun (WGS) entry which is preliminary data.</text>
</comment>
<name>A0A917CWQ4_9BACL</name>
<feature type="DNA-binding region" description="H-T-H motif" evidence="2">
    <location>
        <begin position="36"/>
        <end position="55"/>
    </location>
</feature>
<dbReference type="InterPro" id="IPR009057">
    <property type="entry name" value="Homeodomain-like_sf"/>
</dbReference>